<dbReference type="EMBL" id="CP002786">
    <property type="protein sequence ID" value="AEF41976.1"/>
    <property type="molecule type" value="Genomic_DNA"/>
</dbReference>
<dbReference type="RefSeq" id="WP_013808325.1">
    <property type="nucleotide sequence ID" value="NC_015564.1"/>
</dbReference>
<evidence type="ECO:0000313" key="1">
    <source>
        <dbReference type="EMBL" id="AEF41976.1"/>
    </source>
</evidence>
<proteinExistence type="predicted"/>
<dbReference type="AlphaFoldDB" id="F6ER98"/>
<gene>
    <name evidence="1" type="ordered locus">AS9A_3538</name>
</gene>
<dbReference type="PANTHER" id="PTHR10443">
    <property type="entry name" value="MICROSOMAL DIPEPTIDASE"/>
    <property type="match status" value="1"/>
</dbReference>
<dbReference type="Proteomes" id="UP000009235">
    <property type="component" value="Chromosome"/>
</dbReference>
<keyword evidence="2" id="KW-1185">Reference proteome</keyword>
<dbReference type="Gene3D" id="3.20.20.140">
    <property type="entry name" value="Metal-dependent hydrolases"/>
    <property type="match status" value="1"/>
</dbReference>
<dbReference type="InterPro" id="IPR008257">
    <property type="entry name" value="Pept_M19"/>
</dbReference>
<dbReference type="KEGG" id="asd:AS9A_3538"/>
<reference evidence="1 2" key="1">
    <citation type="journal article" date="2011" name="J. Bacteriol.">
        <title>Complete genome sequence of Amycolicicoccus subflavus DQS3-9A1T, an actinomycete isolated from crude oil-polluted soil.</title>
        <authorList>
            <person name="Cai M."/>
            <person name="Chen W.M."/>
            <person name="Nie Y."/>
            <person name="Chi C.Q."/>
            <person name="Wang Y.N."/>
            <person name="Tang Y.Q."/>
            <person name="Li G.Y."/>
            <person name="Wu X.L."/>
        </authorList>
    </citation>
    <scope>NUCLEOTIDE SEQUENCE [LARGE SCALE GENOMIC DNA]</scope>
    <source>
        <strain evidence="2">DSM 45089 / DQS3-9A1</strain>
    </source>
</reference>
<dbReference type="SUPFAM" id="SSF51556">
    <property type="entry name" value="Metallo-dependent hydrolases"/>
    <property type="match status" value="1"/>
</dbReference>
<evidence type="ECO:0000313" key="2">
    <source>
        <dbReference type="Proteomes" id="UP000009235"/>
    </source>
</evidence>
<dbReference type="GO" id="GO:0006508">
    <property type="term" value="P:proteolysis"/>
    <property type="evidence" value="ECO:0007669"/>
    <property type="project" value="InterPro"/>
</dbReference>
<dbReference type="GO" id="GO:0070573">
    <property type="term" value="F:metallodipeptidase activity"/>
    <property type="evidence" value="ECO:0007669"/>
    <property type="project" value="InterPro"/>
</dbReference>
<dbReference type="Pfam" id="PF01244">
    <property type="entry name" value="Peptidase_M19"/>
    <property type="match status" value="1"/>
</dbReference>
<dbReference type="PANTHER" id="PTHR10443:SF12">
    <property type="entry name" value="DIPEPTIDASE"/>
    <property type="match status" value="1"/>
</dbReference>
<dbReference type="eggNOG" id="COG2355">
    <property type="taxonomic scope" value="Bacteria"/>
</dbReference>
<name>F6ER98_HOYSD</name>
<dbReference type="STRING" id="443218.AS9A_3538"/>
<evidence type="ECO:0008006" key="3">
    <source>
        <dbReference type="Google" id="ProtNLM"/>
    </source>
</evidence>
<organism evidence="1 2">
    <name type="scientific">Hoyosella subflava (strain DSM 45089 / JCM 17490 / NBRC 109087 / DQS3-9A1)</name>
    <name type="common">Amycolicicoccus subflavus</name>
    <dbReference type="NCBI Taxonomy" id="443218"/>
    <lineage>
        <taxon>Bacteria</taxon>
        <taxon>Bacillati</taxon>
        <taxon>Actinomycetota</taxon>
        <taxon>Actinomycetes</taxon>
        <taxon>Mycobacteriales</taxon>
        <taxon>Hoyosellaceae</taxon>
        <taxon>Hoyosella</taxon>
    </lineage>
</organism>
<dbReference type="InterPro" id="IPR032466">
    <property type="entry name" value="Metal_Hydrolase"/>
</dbReference>
<dbReference type="OrthoDB" id="9804920at2"/>
<sequence length="314" mass="34114">MDQPLWEQHCCLPLSAAANVGDLATYGPAFVSVNVGYALHDKAECLAVIDHFRAGIDADERLTSATTFEATEHAVRQGKTAIAFDLEDARPLAGDLANVELFYRRGVRTLLPTYNFANDAGSGCLDETDRGLTAYGRDLVSEMNRIGMVVDGSHCSTRTGLGLSEASTQPMIYSHSCMGSVWEHERNITDEQAVACAETGGVVGITGVGIFLGANDASIDAMIRHIDYAVELIGEDHVGVASDFPFDYDDFREEMLSNPQFFPAAYTRYGPIDFVTPAMMLQLPSALKAHGYSTGVIRKILWGNFARTAAQVWK</sequence>
<accession>F6ER98</accession>
<dbReference type="PROSITE" id="PS51365">
    <property type="entry name" value="RENAL_DIPEPTIDASE_2"/>
    <property type="match status" value="1"/>
</dbReference>
<protein>
    <recommendedName>
        <fullName evidence="3">Membrane dipeptidase</fullName>
    </recommendedName>
</protein>
<dbReference type="HOGENOM" id="CLU_031404_2_0_11"/>